<keyword evidence="3" id="KW-1185">Reference proteome</keyword>
<accession>W9YND5</accession>
<dbReference type="GO" id="GO:0016747">
    <property type="term" value="F:acyltransferase activity, transferring groups other than amino-acyl groups"/>
    <property type="evidence" value="ECO:0007669"/>
    <property type="project" value="InterPro"/>
</dbReference>
<dbReference type="HOGENOM" id="CLU_013985_9_0_1"/>
<gene>
    <name evidence="2" type="ORF">A1O1_07401</name>
</gene>
<proteinExistence type="predicted"/>
<dbReference type="AlphaFoldDB" id="W9YND5"/>
<sequence>MVVATNAHHADHVVFKDLRSLPRSSVSELLLSLQNLEKKQFASNEVFPFDDKLLAKQNTAVIVGVLQLDSRLQLVAYAVCVRWNHRLLLHKICVAPAYRQKGMGTKLMRSIIDRARQWSCRGIDLWVDEANDKAQGLYSKHNFEIQQSVPDYYGPGRHGVKMCHVLQP</sequence>
<name>W9YND5_9EURO</name>
<dbReference type="Gene3D" id="3.40.630.30">
    <property type="match status" value="1"/>
</dbReference>
<organism evidence="2 3">
    <name type="scientific">Capronia coronata CBS 617.96</name>
    <dbReference type="NCBI Taxonomy" id="1182541"/>
    <lineage>
        <taxon>Eukaryota</taxon>
        <taxon>Fungi</taxon>
        <taxon>Dikarya</taxon>
        <taxon>Ascomycota</taxon>
        <taxon>Pezizomycotina</taxon>
        <taxon>Eurotiomycetes</taxon>
        <taxon>Chaetothyriomycetidae</taxon>
        <taxon>Chaetothyriales</taxon>
        <taxon>Herpotrichiellaceae</taxon>
        <taxon>Capronia</taxon>
    </lineage>
</organism>
<dbReference type="PANTHER" id="PTHR47542:SF2">
    <property type="entry name" value="ACYL-COA N-ACYLTRANSFERASES (NAT) SUPERFAMILY PROTEIN"/>
    <property type="match status" value="1"/>
</dbReference>
<dbReference type="GeneID" id="19162259"/>
<feature type="domain" description="N-acetyltransferase" evidence="1">
    <location>
        <begin position="16"/>
        <end position="167"/>
    </location>
</feature>
<reference evidence="2 3" key="1">
    <citation type="submission" date="2013-03" db="EMBL/GenBank/DDBJ databases">
        <title>The Genome Sequence of Capronia coronata CBS 617.96.</title>
        <authorList>
            <consortium name="The Broad Institute Genomics Platform"/>
            <person name="Cuomo C."/>
            <person name="de Hoog S."/>
            <person name="Gorbushina A."/>
            <person name="Walker B."/>
            <person name="Young S.K."/>
            <person name="Zeng Q."/>
            <person name="Gargeya S."/>
            <person name="Fitzgerald M."/>
            <person name="Haas B."/>
            <person name="Abouelleil A."/>
            <person name="Allen A.W."/>
            <person name="Alvarado L."/>
            <person name="Arachchi H.M."/>
            <person name="Berlin A.M."/>
            <person name="Chapman S.B."/>
            <person name="Gainer-Dewar J."/>
            <person name="Goldberg J."/>
            <person name="Griggs A."/>
            <person name="Gujja S."/>
            <person name="Hansen M."/>
            <person name="Howarth C."/>
            <person name="Imamovic A."/>
            <person name="Ireland A."/>
            <person name="Larimer J."/>
            <person name="McCowan C."/>
            <person name="Murphy C."/>
            <person name="Pearson M."/>
            <person name="Poon T.W."/>
            <person name="Priest M."/>
            <person name="Roberts A."/>
            <person name="Saif S."/>
            <person name="Shea T."/>
            <person name="Sisk P."/>
            <person name="Sykes S."/>
            <person name="Wortman J."/>
            <person name="Nusbaum C."/>
            <person name="Birren B."/>
        </authorList>
    </citation>
    <scope>NUCLEOTIDE SEQUENCE [LARGE SCALE GENOMIC DNA]</scope>
    <source>
        <strain evidence="2 3">CBS 617.96</strain>
    </source>
</reference>
<evidence type="ECO:0000313" key="3">
    <source>
        <dbReference type="Proteomes" id="UP000019484"/>
    </source>
</evidence>
<dbReference type="STRING" id="1182541.W9YND5"/>
<dbReference type="InterPro" id="IPR016181">
    <property type="entry name" value="Acyl_CoA_acyltransferase"/>
</dbReference>
<dbReference type="PANTHER" id="PTHR47542">
    <property type="entry name" value="ACYL-COA N-ACYLTRANSFERASES (NAT) SUPERFAMILY PROTEIN"/>
    <property type="match status" value="1"/>
</dbReference>
<dbReference type="OrthoDB" id="41532at2759"/>
<dbReference type="CDD" id="cd04301">
    <property type="entry name" value="NAT_SF"/>
    <property type="match status" value="1"/>
</dbReference>
<comment type="caution">
    <text evidence="2">The sequence shown here is derived from an EMBL/GenBank/DDBJ whole genome shotgun (WGS) entry which is preliminary data.</text>
</comment>
<dbReference type="RefSeq" id="XP_007726460.1">
    <property type="nucleotide sequence ID" value="XM_007728270.1"/>
</dbReference>
<dbReference type="PROSITE" id="PS51186">
    <property type="entry name" value="GNAT"/>
    <property type="match status" value="1"/>
</dbReference>
<dbReference type="SUPFAM" id="SSF55729">
    <property type="entry name" value="Acyl-CoA N-acyltransferases (Nat)"/>
    <property type="match status" value="1"/>
</dbReference>
<dbReference type="Pfam" id="PF00583">
    <property type="entry name" value="Acetyltransf_1"/>
    <property type="match status" value="1"/>
</dbReference>
<dbReference type="eggNOG" id="KOG3139">
    <property type="taxonomic scope" value="Eukaryota"/>
</dbReference>
<evidence type="ECO:0000313" key="2">
    <source>
        <dbReference type="EMBL" id="EXJ83774.1"/>
    </source>
</evidence>
<dbReference type="Proteomes" id="UP000019484">
    <property type="component" value="Unassembled WGS sequence"/>
</dbReference>
<dbReference type="InterPro" id="IPR000182">
    <property type="entry name" value="GNAT_dom"/>
</dbReference>
<evidence type="ECO:0000259" key="1">
    <source>
        <dbReference type="PROSITE" id="PS51186"/>
    </source>
</evidence>
<dbReference type="EMBL" id="AMWN01000006">
    <property type="protein sequence ID" value="EXJ83774.1"/>
    <property type="molecule type" value="Genomic_DNA"/>
</dbReference>
<protein>
    <recommendedName>
        <fullName evidence="1">N-acetyltransferase domain-containing protein</fullName>
    </recommendedName>
</protein>